<feature type="compositionally biased region" description="Polar residues" evidence="2">
    <location>
        <begin position="186"/>
        <end position="195"/>
    </location>
</feature>
<feature type="non-terminal residue" evidence="3">
    <location>
        <position position="1"/>
    </location>
</feature>
<dbReference type="EMBL" id="UINC01179918">
    <property type="protein sequence ID" value="SVD88842.1"/>
    <property type="molecule type" value="Genomic_DNA"/>
</dbReference>
<protein>
    <submittedName>
        <fullName evidence="3">Uncharacterized protein</fullName>
    </submittedName>
</protein>
<reference evidence="3" key="1">
    <citation type="submission" date="2018-05" db="EMBL/GenBank/DDBJ databases">
        <authorList>
            <person name="Lanie J.A."/>
            <person name="Ng W.-L."/>
            <person name="Kazmierczak K.M."/>
            <person name="Andrzejewski T.M."/>
            <person name="Davidsen T.M."/>
            <person name="Wayne K.J."/>
            <person name="Tettelin H."/>
            <person name="Glass J.I."/>
            <person name="Rusch D."/>
            <person name="Podicherti R."/>
            <person name="Tsui H.-C.T."/>
            <person name="Winkler M.E."/>
        </authorList>
    </citation>
    <scope>NUCLEOTIDE SEQUENCE</scope>
</reference>
<keyword evidence="1" id="KW-0175">Coiled coil</keyword>
<sequence>EHNEYQISKLDLEMERDLKECRRLEPESYEFRLLQLEVTEANNKLKQYKINLRQVQKERNSYLRLIKEFNESPQGKYKDGRLLIEVLNDDAICEELEYEHWTYRMAKQTALDWIAYGRPGIGNMDAVFQMEGEQQEQVLKLALELFARNEMRVKRLTDEVNEKIQKGLPPSPGAQLLEITEKENVHNIQGRNTPRITEHDPANW</sequence>
<evidence type="ECO:0000256" key="1">
    <source>
        <dbReference type="SAM" id="Coils"/>
    </source>
</evidence>
<dbReference type="AlphaFoldDB" id="A0A382YZZ7"/>
<gene>
    <name evidence="3" type="ORF">METZ01_LOCUS441696</name>
</gene>
<accession>A0A382YZZ7</accession>
<organism evidence="3">
    <name type="scientific">marine metagenome</name>
    <dbReference type="NCBI Taxonomy" id="408172"/>
    <lineage>
        <taxon>unclassified sequences</taxon>
        <taxon>metagenomes</taxon>
        <taxon>ecological metagenomes</taxon>
    </lineage>
</organism>
<feature type="region of interest" description="Disordered" evidence="2">
    <location>
        <begin position="184"/>
        <end position="204"/>
    </location>
</feature>
<evidence type="ECO:0000256" key="2">
    <source>
        <dbReference type="SAM" id="MobiDB-lite"/>
    </source>
</evidence>
<name>A0A382YZZ7_9ZZZZ</name>
<evidence type="ECO:0000313" key="3">
    <source>
        <dbReference type="EMBL" id="SVD88842.1"/>
    </source>
</evidence>
<feature type="coiled-coil region" evidence="1">
    <location>
        <begin position="31"/>
        <end position="72"/>
    </location>
</feature>
<proteinExistence type="predicted"/>